<gene>
    <name evidence="1" type="ORF">FA95DRAFT_782814</name>
</gene>
<organism evidence="1 2">
    <name type="scientific">Auriscalpium vulgare</name>
    <dbReference type="NCBI Taxonomy" id="40419"/>
    <lineage>
        <taxon>Eukaryota</taxon>
        <taxon>Fungi</taxon>
        <taxon>Dikarya</taxon>
        <taxon>Basidiomycota</taxon>
        <taxon>Agaricomycotina</taxon>
        <taxon>Agaricomycetes</taxon>
        <taxon>Russulales</taxon>
        <taxon>Auriscalpiaceae</taxon>
        <taxon>Auriscalpium</taxon>
    </lineage>
</organism>
<proteinExistence type="predicted"/>
<dbReference type="Proteomes" id="UP000814033">
    <property type="component" value="Unassembled WGS sequence"/>
</dbReference>
<protein>
    <submittedName>
        <fullName evidence="1">Uncharacterized protein</fullName>
    </submittedName>
</protein>
<reference evidence="1" key="2">
    <citation type="journal article" date="2022" name="New Phytol.">
        <title>Evolutionary transition to the ectomycorrhizal habit in the genomes of a hyperdiverse lineage of mushroom-forming fungi.</title>
        <authorList>
            <person name="Looney B."/>
            <person name="Miyauchi S."/>
            <person name="Morin E."/>
            <person name="Drula E."/>
            <person name="Courty P.E."/>
            <person name="Kohler A."/>
            <person name="Kuo A."/>
            <person name="LaButti K."/>
            <person name="Pangilinan J."/>
            <person name="Lipzen A."/>
            <person name="Riley R."/>
            <person name="Andreopoulos W."/>
            <person name="He G."/>
            <person name="Johnson J."/>
            <person name="Nolan M."/>
            <person name="Tritt A."/>
            <person name="Barry K.W."/>
            <person name="Grigoriev I.V."/>
            <person name="Nagy L.G."/>
            <person name="Hibbett D."/>
            <person name="Henrissat B."/>
            <person name="Matheny P.B."/>
            <person name="Labbe J."/>
            <person name="Martin F.M."/>
        </authorList>
    </citation>
    <scope>NUCLEOTIDE SEQUENCE</scope>
    <source>
        <strain evidence="1">FP105234-sp</strain>
    </source>
</reference>
<evidence type="ECO:0000313" key="2">
    <source>
        <dbReference type="Proteomes" id="UP000814033"/>
    </source>
</evidence>
<comment type="caution">
    <text evidence="1">The sequence shown here is derived from an EMBL/GenBank/DDBJ whole genome shotgun (WGS) entry which is preliminary data.</text>
</comment>
<reference evidence="1" key="1">
    <citation type="submission" date="2021-02" db="EMBL/GenBank/DDBJ databases">
        <authorList>
            <consortium name="DOE Joint Genome Institute"/>
            <person name="Ahrendt S."/>
            <person name="Looney B.P."/>
            <person name="Miyauchi S."/>
            <person name="Morin E."/>
            <person name="Drula E."/>
            <person name="Courty P.E."/>
            <person name="Chicoki N."/>
            <person name="Fauchery L."/>
            <person name="Kohler A."/>
            <person name="Kuo A."/>
            <person name="Labutti K."/>
            <person name="Pangilinan J."/>
            <person name="Lipzen A."/>
            <person name="Riley R."/>
            <person name="Andreopoulos W."/>
            <person name="He G."/>
            <person name="Johnson J."/>
            <person name="Barry K.W."/>
            <person name="Grigoriev I.V."/>
            <person name="Nagy L."/>
            <person name="Hibbett D."/>
            <person name="Henrissat B."/>
            <person name="Matheny P.B."/>
            <person name="Labbe J."/>
            <person name="Martin F."/>
        </authorList>
    </citation>
    <scope>NUCLEOTIDE SEQUENCE</scope>
    <source>
        <strain evidence="1">FP105234-sp</strain>
    </source>
</reference>
<keyword evidence="2" id="KW-1185">Reference proteome</keyword>
<dbReference type="EMBL" id="MU276148">
    <property type="protein sequence ID" value="KAI0041058.1"/>
    <property type="molecule type" value="Genomic_DNA"/>
</dbReference>
<name>A0ACB8RAM1_9AGAM</name>
<accession>A0ACB8RAM1</accession>
<evidence type="ECO:0000313" key="1">
    <source>
        <dbReference type="EMBL" id="KAI0041058.1"/>
    </source>
</evidence>
<sequence>MQEDGGAAGEAPSRSQRGRQVCRCTRAYGIAAHQLMHRWQRAVQADPSPGPASRPAGRGAKANVFLEPARGSIDRCAMHLWHGHRVARDPARALPSACPQCAGRPAPAPARGCPPESRVTRPTSAAGRAGFARGGAGEHSHRNSTGRLRMLCDGPAAHPDGQQCLGWGALSCLRAVRAMREPTRSARAACADPGAGD</sequence>